<dbReference type="SUPFAM" id="SSF57903">
    <property type="entry name" value="FYVE/PHD zinc finger"/>
    <property type="match status" value="1"/>
</dbReference>
<dbReference type="RefSeq" id="XP_013417356.1">
    <property type="nucleotide sequence ID" value="XM_013561902.2"/>
</dbReference>
<dbReference type="InterPro" id="IPR021565">
    <property type="entry name" value="Rbsn_Rab-bd"/>
</dbReference>
<keyword evidence="3" id="KW-0862">Zinc</keyword>
<feature type="domain" description="C2H2-type" evidence="6">
    <location>
        <begin position="10"/>
        <end position="38"/>
    </location>
</feature>
<gene>
    <name evidence="9" type="primary">LOC106178636</name>
</gene>
<name>A0A1S3K517_LINAN</name>
<dbReference type="PANTHER" id="PTHR13510">
    <property type="entry name" value="FYVE-FINGER-CONTAINING RAB5 EFFECTOR PROTEIN RABENOSYN-5-RELATED"/>
    <property type="match status" value="1"/>
</dbReference>
<dbReference type="PROSITE" id="PS50157">
    <property type="entry name" value="ZINC_FINGER_C2H2_2"/>
    <property type="match status" value="1"/>
</dbReference>
<dbReference type="InterPro" id="IPR013087">
    <property type="entry name" value="Znf_C2H2_type"/>
</dbReference>
<evidence type="ECO:0000313" key="8">
    <source>
        <dbReference type="Proteomes" id="UP000085678"/>
    </source>
</evidence>
<dbReference type="InterPro" id="IPR017455">
    <property type="entry name" value="Znf_FYVE-rel"/>
</dbReference>
<dbReference type="InterPro" id="IPR011011">
    <property type="entry name" value="Znf_FYVE_PHD"/>
</dbReference>
<dbReference type="InterPro" id="IPR052727">
    <property type="entry name" value="Rab4/Rab5_effector"/>
</dbReference>
<dbReference type="FunCoup" id="A0A1S3K517">
    <property type="interactions" value="2195"/>
</dbReference>
<keyword evidence="8" id="KW-1185">Reference proteome</keyword>
<evidence type="ECO:0000256" key="2">
    <source>
        <dbReference type="ARBA" id="ARBA00022771"/>
    </source>
</evidence>
<dbReference type="SUPFAM" id="SSF140125">
    <property type="entry name" value="Rabenosyn-5 Rab-binding domain-like"/>
    <property type="match status" value="1"/>
</dbReference>
<keyword evidence="1" id="KW-0479">Metal-binding</keyword>
<dbReference type="Pfam" id="PF11464">
    <property type="entry name" value="Rbsn"/>
    <property type="match status" value="1"/>
</dbReference>
<feature type="region of interest" description="Disordered" evidence="5">
    <location>
        <begin position="398"/>
        <end position="466"/>
    </location>
</feature>
<dbReference type="CDD" id="cd15716">
    <property type="entry name" value="FYVE_RBNS5"/>
    <property type="match status" value="1"/>
</dbReference>
<dbReference type="PROSITE" id="PS00028">
    <property type="entry name" value="ZINC_FINGER_C2H2_1"/>
    <property type="match status" value="1"/>
</dbReference>
<dbReference type="OMA" id="LAIFCEP"/>
<dbReference type="Pfam" id="PF01363">
    <property type="entry name" value="FYVE"/>
    <property type="match status" value="1"/>
</dbReference>
<evidence type="ECO:0000259" key="7">
    <source>
        <dbReference type="PROSITE" id="PS50178"/>
    </source>
</evidence>
<feature type="compositionally biased region" description="Polar residues" evidence="5">
    <location>
        <begin position="75"/>
        <end position="85"/>
    </location>
</feature>
<dbReference type="OrthoDB" id="166134at2759"/>
<dbReference type="Gene3D" id="4.10.860.20">
    <property type="entry name" value="Rabenosyn, Rab binding domain"/>
    <property type="match status" value="1"/>
</dbReference>
<evidence type="ECO:0000256" key="4">
    <source>
        <dbReference type="PROSITE-ProRule" id="PRU00042"/>
    </source>
</evidence>
<reference evidence="9" key="1">
    <citation type="submission" date="2025-08" db="UniProtKB">
        <authorList>
            <consortium name="RefSeq"/>
        </authorList>
    </citation>
    <scope>IDENTIFICATION</scope>
    <source>
        <tissue evidence="9">Gonads</tissue>
    </source>
</reference>
<dbReference type="PANTHER" id="PTHR13510:SF44">
    <property type="entry name" value="RABENOSYN-5"/>
    <property type="match status" value="1"/>
</dbReference>
<sequence length="511" mass="58622">MADSEIREGFLCPICVKDLGTISQLQQHFEDEHSTEDKAVLQQLKGLFGKAKRKILAAIDSDEEDTVDSGPSGHPGSSTAVSQSVDAGGIDPTLWEPQEIGCMRSHTDFFKPIRDARIDRYVVETNKLIIRLDKLVGPDVPSDPSRRKIFEKKVVQWAPDSHVNLCMTCGKSFGIMRRRHHCRLCGGVMCDKCSEFLSFSYAKKLTDPAFKPGNDTPLGIGFRRSNSTSSLNSMMTPEGEPHIRICWECRKLLERRAQQMEHRNSRPVIGQFYEKMRQHMETAEQLIPVYTQAAESLNLGEATYNLADAEEQKRKLVKLYEQIDALSKRISSMGLNDTEPPPAKMVQLQKAIRFHASQFIQENLMGLTPLPTQEQLVQLQAKRKAEIQRKIMLERQATMERQEKEKRAREEKERKQQEEIKRHQRKSSNDVIRVRSPSRGHQVPNKGWMPPDQSKASAATPDDDPMVQQMNNIKHYIKQAKDAQKWDEVHMLEENLKMLQSEFWRQSGFQN</sequence>
<evidence type="ECO:0000256" key="1">
    <source>
        <dbReference type="ARBA" id="ARBA00022723"/>
    </source>
</evidence>
<evidence type="ECO:0000313" key="9">
    <source>
        <dbReference type="RefSeq" id="XP_013417356.1"/>
    </source>
</evidence>
<dbReference type="InterPro" id="IPR013083">
    <property type="entry name" value="Znf_RING/FYVE/PHD"/>
</dbReference>
<protein>
    <submittedName>
        <fullName evidence="9">Rabenosyn-5-like</fullName>
    </submittedName>
</protein>
<dbReference type="PROSITE" id="PS50178">
    <property type="entry name" value="ZF_FYVE"/>
    <property type="match status" value="1"/>
</dbReference>
<dbReference type="Gene3D" id="3.30.40.10">
    <property type="entry name" value="Zinc/RING finger domain, C3HC4 (zinc finger)"/>
    <property type="match status" value="1"/>
</dbReference>
<feature type="domain" description="FYVE-type" evidence="7">
    <location>
        <begin position="160"/>
        <end position="254"/>
    </location>
</feature>
<dbReference type="AlphaFoldDB" id="A0A1S3K517"/>
<proteinExistence type="predicted"/>
<feature type="compositionally biased region" description="Basic and acidic residues" evidence="5">
    <location>
        <begin position="398"/>
        <end position="421"/>
    </location>
</feature>
<dbReference type="GO" id="GO:0008270">
    <property type="term" value="F:zinc ion binding"/>
    <property type="evidence" value="ECO:0007669"/>
    <property type="project" value="UniProtKB-KW"/>
</dbReference>
<dbReference type="InterPro" id="IPR000306">
    <property type="entry name" value="Znf_FYVE"/>
</dbReference>
<evidence type="ECO:0000256" key="3">
    <source>
        <dbReference type="ARBA" id="ARBA00022833"/>
    </source>
</evidence>
<dbReference type="KEGG" id="lak:106178636"/>
<dbReference type="Proteomes" id="UP000085678">
    <property type="component" value="Unplaced"/>
</dbReference>
<evidence type="ECO:0000256" key="5">
    <source>
        <dbReference type="SAM" id="MobiDB-lite"/>
    </source>
</evidence>
<dbReference type="InterPro" id="IPR036531">
    <property type="entry name" value="Rbsn_Rab-bd_sf"/>
</dbReference>
<dbReference type="SMART" id="SM00064">
    <property type="entry name" value="FYVE"/>
    <property type="match status" value="1"/>
</dbReference>
<feature type="region of interest" description="Disordered" evidence="5">
    <location>
        <begin position="61"/>
        <end position="88"/>
    </location>
</feature>
<evidence type="ECO:0000259" key="6">
    <source>
        <dbReference type="PROSITE" id="PS50157"/>
    </source>
</evidence>
<accession>A0A1S3K517</accession>
<keyword evidence="2 4" id="KW-0863">Zinc-finger</keyword>
<organism evidence="8 9">
    <name type="scientific">Lingula anatina</name>
    <name type="common">Brachiopod</name>
    <name type="synonym">Lingula unguis</name>
    <dbReference type="NCBI Taxonomy" id="7574"/>
    <lineage>
        <taxon>Eukaryota</taxon>
        <taxon>Metazoa</taxon>
        <taxon>Spiralia</taxon>
        <taxon>Lophotrochozoa</taxon>
        <taxon>Brachiopoda</taxon>
        <taxon>Linguliformea</taxon>
        <taxon>Lingulata</taxon>
        <taxon>Lingulida</taxon>
        <taxon>Linguloidea</taxon>
        <taxon>Lingulidae</taxon>
        <taxon>Lingula</taxon>
    </lineage>
</organism>
<dbReference type="GeneID" id="106178636"/>
<dbReference type="InParanoid" id="A0A1S3K517"/>
<dbReference type="STRING" id="7574.A0A1S3K517"/>